<name>A0AAV6QGQ7_SOLSE</name>
<keyword evidence="3" id="KW-1185">Reference proteome</keyword>
<evidence type="ECO:0000313" key="3">
    <source>
        <dbReference type="Proteomes" id="UP000693946"/>
    </source>
</evidence>
<organism evidence="2 3">
    <name type="scientific">Solea senegalensis</name>
    <name type="common">Senegalese sole</name>
    <dbReference type="NCBI Taxonomy" id="28829"/>
    <lineage>
        <taxon>Eukaryota</taxon>
        <taxon>Metazoa</taxon>
        <taxon>Chordata</taxon>
        <taxon>Craniata</taxon>
        <taxon>Vertebrata</taxon>
        <taxon>Euteleostomi</taxon>
        <taxon>Actinopterygii</taxon>
        <taxon>Neopterygii</taxon>
        <taxon>Teleostei</taxon>
        <taxon>Neoteleostei</taxon>
        <taxon>Acanthomorphata</taxon>
        <taxon>Carangaria</taxon>
        <taxon>Pleuronectiformes</taxon>
        <taxon>Pleuronectoidei</taxon>
        <taxon>Soleidae</taxon>
        <taxon>Solea</taxon>
    </lineage>
</organism>
<protein>
    <recommendedName>
        <fullName evidence="4">Secreted protein</fullName>
    </recommendedName>
</protein>
<dbReference type="AlphaFoldDB" id="A0AAV6QGQ7"/>
<evidence type="ECO:0000313" key="2">
    <source>
        <dbReference type="EMBL" id="KAG7489982.1"/>
    </source>
</evidence>
<comment type="caution">
    <text evidence="2">The sequence shown here is derived from an EMBL/GenBank/DDBJ whole genome shotgun (WGS) entry which is preliminary data.</text>
</comment>
<dbReference type="Proteomes" id="UP000693946">
    <property type="component" value="Linkage Group LG5"/>
</dbReference>
<evidence type="ECO:0000256" key="1">
    <source>
        <dbReference type="SAM" id="MobiDB-lite"/>
    </source>
</evidence>
<gene>
    <name evidence="2" type="ORF">JOB18_025286</name>
</gene>
<sequence>MNCDTFRAVLCCPVCVVLRVVRSGASFFRASRGSSASSSSSSIEGASVLKPLPPLLFFSPTLAALLPRFFCRDVVVDVDYVAEGSVRWSRCARTRPRRFSSRVTEDREPSRDGQITA</sequence>
<evidence type="ECO:0008006" key="4">
    <source>
        <dbReference type="Google" id="ProtNLM"/>
    </source>
</evidence>
<reference evidence="2 3" key="1">
    <citation type="journal article" date="2021" name="Sci. Rep.">
        <title>Chromosome anchoring in Senegalese sole (Solea senegalensis) reveals sex-associated markers and genome rearrangements in flatfish.</title>
        <authorList>
            <person name="Guerrero-Cozar I."/>
            <person name="Gomez-Garrido J."/>
            <person name="Berbel C."/>
            <person name="Martinez-Blanch J.F."/>
            <person name="Alioto T."/>
            <person name="Claros M.G."/>
            <person name="Gagnaire P.A."/>
            <person name="Manchado M."/>
        </authorList>
    </citation>
    <scope>NUCLEOTIDE SEQUENCE [LARGE SCALE GENOMIC DNA]</scope>
    <source>
        <strain evidence="2">Sse05_10M</strain>
    </source>
</reference>
<accession>A0AAV6QGQ7</accession>
<dbReference type="EMBL" id="JAGKHQ010000017">
    <property type="protein sequence ID" value="KAG7489982.1"/>
    <property type="molecule type" value="Genomic_DNA"/>
</dbReference>
<proteinExistence type="predicted"/>
<feature type="region of interest" description="Disordered" evidence="1">
    <location>
        <begin position="96"/>
        <end position="117"/>
    </location>
</feature>